<dbReference type="GO" id="GO:0016787">
    <property type="term" value="F:hydrolase activity"/>
    <property type="evidence" value="ECO:0007669"/>
    <property type="project" value="UniProtKB-KW"/>
</dbReference>
<feature type="domain" description="Creatinase N-terminal" evidence="5">
    <location>
        <begin position="8"/>
        <end position="135"/>
    </location>
</feature>
<gene>
    <name evidence="6" type="ORF">A3D03_06040</name>
</gene>
<proteinExistence type="inferred from homology"/>
<reference evidence="6 7" key="1">
    <citation type="journal article" date="2016" name="Nat. Commun.">
        <title>Thousands of microbial genomes shed light on interconnected biogeochemical processes in an aquifer system.</title>
        <authorList>
            <person name="Anantharaman K."/>
            <person name="Brown C.T."/>
            <person name="Hug L.A."/>
            <person name="Sharon I."/>
            <person name="Castelle C.J."/>
            <person name="Probst A.J."/>
            <person name="Thomas B.C."/>
            <person name="Singh A."/>
            <person name="Wilkins M.J."/>
            <person name="Karaoz U."/>
            <person name="Brodie E.L."/>
            <person name="Williams K.H."/>
            <person name="Hubbard S.S."/>
            <person name="Banfield J.F."/>
        </authorList>
    </citation>
    <scope>NUCLEOTIDE SEQUENCE [LARGE SCALE GENOMIC DNA]</scope>
</reference>
<evidence type="ECO:0000259" key="4">
    <source>
        <dbReference type="Pfam" id="PF00557"/>
    </source>
</evidence>
<comment type="similarity">
    <text evidence="3">Belongs to the peptidase M24B family.</text>
</comment>
<dbReference type="InterPro" id="IPR001131">
    <property type="entry name" value="Peptidase_M24B_aminopep-P_CS"/>
</dbReference>
<organism evidence="6 7">
    <name type="scientific">Candidatus Gottesmanbacteria bacterium RIFCSPHIGHO2_02_FULL_40_13</name>
    <dbReference type="NCBI Taxonomy" id="1798384"/>
    <lineage>
        <taxon>Bacteria</taxon>
        <taxon>Candidatus Gottesmaniibacteriota</taxon>
    </lineage>
</organism>
<dbReference type="PROSITE" id="PS00491">
    <property type="entry name" value="PROLINE_PEPTIDASE"/>
    <property type="match status" value="1"/>
</dbReference>
<name>A0A1F6A6L4_9BACT</name>
<dbReference type="EMBL" id="MFJN01000048">
    <property type="protein sequence ID" value="OGG20378.1"/>
    <property type="molecule type" value="Genomic_DNA"/>
</dbReference>
<dbReference type="SUPFAM" id="SSF55920">
    <property type="entry name" value="Creatinase/aminopeptidase"/>
    <property type="match status" value="1"/>
</dbReference>
<evidence type="ECO:0000313" key="7">
    <source>
        <dbReference type="Proteomes" id="UP000177092"/>
    </source>
</evidence>
<dbReference type="InterPro" id="IPR050659">
    <property type="entry name" value="Peptidase_M24B"/>
</dbReference>
<comment type="caution">
    <text evidence="6">The sequence shown here is derived from an EMBL/GenBank/DDBJ whole genome shotgun (WGS) entry which is preliminary data.</text>
</comment>
<dbReference type="PANTHER" id="PTHR46112">
    <property type="entry name" value="AMINOPEPTIDASE"/>
    <property type="match status" value="1"/>
</dbReference>
<evidence type="ECO:0000256" key="3">
    <source>
        <dbReference type="RuleBase" id="RU000590"/>
    </source>
</evidence>
<evidence type="ECO:0008006" key="8">
    <source>
        <dbReference type="Google" id="ProtNLM"/>
    </source>
</evidence>
<protein>
    <recommendedName>
        <fullName evidence="8">Peptidase M24 domain-containing protein</fullName>
    </recommendedName>
</protein>
<evidence type="ECO:0000256" key="2">
    <source>
        <dbReference type="ARBA" id="ARBA00022801"/>
    </source>
</evidence>
<sequence>MIAPKFSLEKILGQLKIGALLITDRTNIKYLTGFSGVSTKEREVFAVVTVNNTYLLTYPVSLQEIMPKKTSYQTLLITPDQKLNQHLLKILGQEKIDSLGFEKDDLSVGEYELWSEKVKTNWIPTRGIIENLRMIKTSEEINKIKKAATLTDKAFAFLKSKIRKGASEKSLALELEFFIKKNGGELAFPSIIAFNSHSSLPHHQPIDIRLEGNSLILIDLGAKVEGYCADMARVLFYGAPDSRQVKIYETVLSAQKLALAQLKIGLPTSQSDQTAREVIKSEGYPEYPHGLGHGVGLDIHEAPRLRHDSLEILQENMAVTVEPGIYLEGFCGIRIEDLVVLKKSGLDILSRSPKLIKDSIIL</sequence>
<dbReference type="PANTHER" id="PTHR46112:SF3">
    <property type="entry name" value="AMINOPEPTIDASE YPDF"/>
    <property type="match status" value="1"/>
</dbReference>
<dbReference type="STRING" id="1798384.A3D03_06040"/>
<dbReference type="Pfam" id="PF01321">
    <property type="entry name" value="Creatinase_N"/>
    <property type="match status" value="1"/>
</dbReference>
<evidence type="ECO:0000256" key="1">
    <source>
        <dbReference type="ARBA" id="ARBA00022723"/>
    </source>
</evidence>
<dbReference type="Gene3D" id="3.40.350.10">
    <property type="entry name" value="Creatinase/prolidase N-terminal domain"/>
    <property type="match status" value="1"/>
</dbReference>
<dbReference type="InterPro" id="IPR029149">
    <property type="entry name" value="Creatin/AminoP/Spt16_N"/>
</dbReference>
<dbReference type="InterPro" id="IPR000994">
    <property type="entry name" value="Pept_M24"/>
</dbReference>
<feature type="domain" description="Peptidase M24" evidence="4">
    <location>
        <begin position="143"/>
        <end position="342"/>
    </location>
</feature>
<keyword evidence="2" id="KW-0378">Hydrolase</keyword>
<dbReference type="InterPro" id="IPR036005">
    <property type="entry name" value="Creatinase/aminopeptidase-like"/>
</dbReference>
<accession>A0A1F6A6L4</accession>
<dbReference type="Gene3D" id="3.90.230.10">
    <property type="entry name" value="Creatinase/methionine aminopeptidase superfamily"/>
    <property type="match status" value="1"/>
</dbReference>
<dbReference type="CDD" id="cd01092">
    <property type="entry name" value="APP-like"/>
    <property type="match status" value="1"/>
</dbReference>
<dbReference type="GO" id="GO:0046872">
    <property type="term" value="F:metal ion binding"/>
    <property type="evidence" value="ECO:0007669"/>
    <property type="project" value="UniProtKB-KW"/>
</dbReference>
<dbReference type="AlphaFoldDB" id="A0A1F6A6L4"/>
<dbReference type="InterPro" id="IPR000587">
    <property type="entry name" value="Creatinase_N"/>
</dbReference>
<evidence type="ECO:0000259" key="5">
    <source>
        <dbReference type="Pfam" id="PF01321"/>
    </source>
</evidence>
<keyword evidence="1 3" id="KW-0479">Metal-binding</keyword>
<dbReference type="SUPFAM" id="SSF53092">
    <property type="entry name" value="Creatinase/prolidase N-terminal domain"/>
    <property type="match status" value="1"/>
</dbReference>
<dbReference type="Proteomes" id="UP000177092">
    <property type="component" value="Unassembled WGS sequence"/>
</dbReference>
<dbReference type="Pfam" id="PF00557">
    <property type="entry name" value="Peptidase_M24"/>
    <property type="match status" value="1"/>
</dbReference>
<evidence type="ECO:0000313" key="6">
    <source>
        <dbReference type="EMBL" id="OGG20378.1"/>
    </source>
</evidence>